<evidence type="ECO:0000256" key="4">
    <source>
        <dbReference type="NCBIfam" id="TIGR00655"/>
    </source>
</evidence>
<dbReference type="PANTHER" id="PTHR42706:SF1">
    <property type="entry name" value="FORMYLTETRAHYDROFOLATE DEFORMYLASE 2, MITOCHONDRIAL"/>
    <property type="match status" value="1"/>
</dbReference>
<evidence type="ECO:0000256" key="1">
    <source>
        <dbReference type="ARBA" id="ARBA00022563"/>
    </source>
</evidence>
<keyword evidence="1 3" id="KW-0554">One-carbon metabolism</keyword>
<dbReference type="UniPathway" id="UPA00074">
    <property type="reaction ID" value="UER00170"/>
</dbReference>
<dbReference type="CDD" id="cd04875">
    <property type="entry name" value="ACT_F4HF-DF"/>
    <property type="match status" value="1"/>
</dbReference>
<dbReference type="InterPro" id="IPR044074">
    <property type="entry name" value="PurU_ACT"/>
</dbReference>
<dbReference type="SUPFAM" id="SSF53328">
    <property type="entry name" value="Formyltransferase"/>
    <property type="match status" value="1"/>
</dbReference>
<dbReference type="Gene3D" id="3.40.50.170">
    <property type="entry name" value="Formyl transferase, N-terminal domain"/>
    <property type="match status" value="1"/>
</dbReference>
<evidence type="ECO:0000256" key="5">
    <source>
        <dbReference type="SAM" id="MobiDB-lite"/>
    </source>
</evidence>
<sequence>MTDKQTEPRSGAQEQQKQGQHIKPQPGNSGQARENRARMLISCPDGPGIVAAVSRFLFEHGANIVQSDQYTMDPEGGMFFMRIEFDLDQLPVRLSSMEQDFEEVARHFRMNWSIHPLSRRKKLAIFVSKEDHCLVELLWQWQAGDLDAEISMVISNHPDMGDYVRSFGIPYHHIPVTPETKSEAERRQLELVNGKVDVIVLARYMQILSPALIQPYRNRLINIHHSFLPAFVGGKPYAQAYDRGVKIIGATAHYVTEELDGGPIIEQDVQRVSHRDNVAELKRIGRTIERVVLARAVKWHIEDRILVHQNKTVVFN</sequence>
<comment type="pathway">
    <text evidence="3">Purine metabolism; IMP biosynthesis via de novo pathway; formate from 10-formyl-5,6,7,8-tetrahydrofolate: step 1/1.</text>
</comment>
<dbReference type="STRING" id="1462996.AWM70_02290"/>
<accession>A0A1B1MWL3</accession>
<dbReference type="InterPro" id="IPR004810">
    <property type="entry name" value="PurU"/>
</dbReference>
<dbReference type="InterPro" id="IPR041729">
    <property type="entry name" value="Formyl-FH4-Hydrolase_C"/>
</dbReference>
<dbReference type="NCBIfam" id="TIGR00655">
    <property type="entry name" value="PurU"/>
    <property type="match status" value="1"/>
</dbReference>
<dbReference type="KEGG" id="pyg:AWM70_02290"/>
<dbReference type="EMBL" id="CP014167">
    <property type="protein sequence ID" value="ANS73549.1"/>
    <property type="molecule type" value="Genomic_DNA"/>
</dbReference>
<keyword evidence="8" id="KW-1185">Reference proteome</keyword>
<dbReference type="EC" id="3.5.1.10" evidence="3 4"/>
<dbReference type="CDD" id="cd08648">
    <property type="entry name" value="FMT_core_Formyl-FH4-Hydrolase_C"/>
    <property type="match status" value="1"/>
</dbReference>
<dbReference type="OrthoDB" id="9806170at2"/>
<dbReference type="InterPro" id="IPR036477">
    <property type="entry name" value="Formyl_transf_N_sf"/>
</dbReference>
<dbReference type="Gene3D" id="3.30.70.260">
    <property type="match status" value="1"/>
</dbReference>
<gene>
    <name evidence="3" type="primary">purU</name>
    <name evidence="7" type="ORF">AWM70_02290</name>
</gene>
<feature type="active site" evidence="3">
    <location>
        <position position="260"/>
    </location>
</feature>
<dbReference type="InterPro" id="IPR045865">
    <property type="entry name" value="ACT-like_dom_sf"/>
</dbReference>
<keyword evidence="3" id="KW-0658">Purine biosynthesis</keyword>
<dbReference type="GO" id="GO:0006189">
    <property type="term" value="P:'de novo' IMP biosynthetic process"/>
    <property type="evidence" value="ECO:0007669"/>
    <property type="project" value="UniProtKB-UniRule"/>
</dbReference>
<dbReference type="Proteomes" id="UP000092573">
    <property type="component" value="Chromosome"/>
</dbReference>
<name>A0A1B1MWL3_9BACL</name>
<dbReference type="PANTHER" id="PTHR42706">
    <property type="entry name" value="FORMYLTETRAHYDROFOLATE DEFORMYLASE"/>
    <property type="match status" value="1"/>
</dbReference>
<dbReference type="Pfam" id="PF00551">
    <property type="entry name" value="Formyl_trans_N"/>
    <property type="match status" value="1"/>
</dbReference>
<feature type="region of interest" description="Disordered" evidence="5">
    <location>
        <begin position="1"/>
        <end position="34"/>
    </location>
</feature>
<dbReference type="Pfam" id="PF01842">
    <property type="entry name" value="ACT"/>
    <property type="match status" value="1"/>
</dbReference>
<reference evidence="7 8" key="1">
    <citation type="submission" date="2016-01" db="EMBL/GenBank/DDBJ databases">
        <title>Complete Genome Sequence of Paenibacillus yonginensis DCY84, a novel Plant Growth-Promoting Bacteria with Elicitation of Induced Systemic Resistance.</title>
        <authorList>
            <person name="Kim Y.J."/>
            <person name="Yang D.C."/>
            <person name="Sukweenadhi J."/>
        </authorList>
    </citation>
    <scope>NUCLEOTIDE SEQUENCE [LARGE SCALE GENOMIC DNA]</scope>
    <source>
        <strain evidence="7 8">DCY84</strain>
    </source>
</reference>
<dbReference type="InterPro" id="IPR002912">
    <property type="entry name" value="ACT_dom"/>
</dbReference>
<feature type="domain" description="ACT" evidence="6">
    <location>
        <begin position="38"/>
        <end position="119"/>
    </location>
</feature>
<dbReference type="PRINTS" id="PR01575">
    <property type="entry name" value="FFH4HYDRLASE"/>
</dbReference>
<dbReference type="GO" id="GO:0008864">
    <property type="term" value="F:formyltetrahydrofolate deformylase activity"/>
    <property type="evidence" value="ECO:0007669"/>
    <property type="project" value="UniProtKB-UniRule"/>
</dbReference>
<proteinExistence type="inferred from homology"/>
<evidence type="ECO:0000256" key="3">
    <source>
        <dbReference type="HAMAP-Rule" id="MF_01927"/>
    </source>
</evidence>
<dbReference type="SUPFAM" id="SSF55021">
    <property type="entry name" value="ACT-like"/>
    <property type="match status" value="1"/>
</dbReference>
<dbReference type="PIRSF" id="PIRSF036480">
    <property type="entry name" value="FormyFH4_hydr"/>
    <property type="match status" value="1"/>
</dbReference>
<evidence type="ECO:0000313" key="7">
    <source>
        <dbReference type="EMBL" id="ANS73549.1"/>
    </source>
</evidence>
<evidence type="ECO:0000313" key="8">
    <source>
        <dbReference type="Proteomes" id="UP000092573"/>
    </source>
</evidence>
<dbReference type="NCBIfam" id="NF004684">
    <property type="entry name" value="PRK06027.1"/>
    <property type="match status" value="1"/>
</dbReference>
<keyword evidence="2 3" id="KW-0378">Hydrolase</keyword>
<dbReference type="HAMAP" id="MF_01927">
    <property type="entry name" value="PurU"/>
    <property type="match status" value="1"/>
</dbReference>
<dbReference type="GO" id="GO:0006730">
    <property type="term" value="P:one-carbon metabolic process"/>
    <property type="evidence" value="ECO:0007669"/>
    <property type="project" value="UniProtKB-KW"/>
</dbReference>
<comment type="function">
    <text evidence="3">Catalyzes the hydrolysis of 10-formyltetrahydrofolate (formyl-FH4) to formate and tetrahydrofolate (FH4).</text>
</comment>
<organism evidence="7 8">
    <name type="scientific">Paenibacillus yonginensis</name>
    <dbReference type="NCBI Taxonomy" id="1462996"/>
    <lineage>
        <taxon>Bacteria</taxon>
        <taxon>Bacillati</taxon>
        <taxon>Bacillota</taxon>
        <taxon>Bacilli</taxon>
        <taxon>Bacillales</taxon>
        <taxon>Paenibacillaceae</taxon>
        <taxon>Paenibacillus</taxon>
    </lineage>
</organism>
<dbReference type="InterPro" id="IPR002376">
    <property type="entry name" value="Formyl_transf_N"/>
</dbReference>
<comment type="similarity">
    <text evidence="3">Belongs to the PurU family.</text>
</comment>
<evidence type="ECO:0000259" key="6">
    <source>
        <dbReference type="PROSITE" id="PS51671"/>
    </source>
</evidence>
<dbReference type="AlphaFoldDB" id="A0A1B1MWL3"/>
<evidence type="ECO:0000256" key="2">
    <source>
        <dbReference type="ARBA" id="ARBA00022801"/>
    </source>
</evidence>
<comment type="catalytic activity">
    <reaction evidence="3">
        <text>(6R)-10-formyltetrahydrofolate + H2O = (6S)-5,6,7,8-tetrahydrofolate + formate + H(+)</text>
        <dbReference type="Rhea" id="RHEA:19833"/>
        <dbReference type="ChEBI" id="CHEBI:15377"/>
        <dbReference type="ChEBI" id="CHEBI:15378"/>
        <dbReference type="ChEBI" id="CHEBI:15740"/>
        <dbReference type="ChEBI" id="CHEBI:57453"/>
        <dbReference type="ChEBI" id="CHEBI:195366"/>
        <dbReference type="EC" id="3.5.1.10"/>
    </reaction>
</comment>
<dbReference type="PROSITE" id="PS51671">
    <property type="entry name" value="ACT"/>
    <property type="match status" value="1"/>
</dbReference>
<protein>
    <recommendedName>
        <fullName evidence="3 4">Formyltetrahydrofolate deformylase</fullName>
        <ecNumber evidence="3 4">3.5.1.10</ecNumber>
    </recommendedName>
    <alternativeName>
        <fullName evidence="3">Formyl-FH(4) hydrolase</fullName>
    </alternativeName>
</protein>